<evidence type="ECO:0000313" key="3">
    <source>
        <dbReference type="Proteomes" id="UP001372526"/>
    </source>
</evidence>
<gene>
    <name evidence="2" type="ORF">WAZ07_10385</name>
</gene>
<protein>
    <recommendedName>
        <fullName evidence="4">Lipoprotein</fullName>
    </recommendedName>
</protein>
<keyword evidence="1" id="KW-1133">Transmembrane helix</keyword>
<dbReference type="Proteomes" id="UP001372526">
    <property type="component" value="Unassembled WGS sequence"/>
</dbReference>
<evidence type="ECO:0000313" key="2">
    <source>
        <dbReference type="EMBL" id="MEI4801730.1"/>
    </source>
</evidence>
<evidence type="ECO:0008006" key="4">
    <source>
        <dbReference type="Google" id="ProtNLM"/>
    </source>
</evidence>
<keyword evidence="1" id="KW-0812">Transmembrane</keyword>
<evidence type="ECO:0000256" key="1">
    <source>
        <dbReference type="SAM" id="Phobius"/>
    </source>
</evidence>
<proteinExistence type="predicted"/>
<organism evidence="2 3">
    <name type="scientific">Bacillus bruguierae</name>
    <dbReference type="NCBI Taxonomy" id="3127667"/>
    <lineage>
        <taxon>Bacteria</taxon>
        <taxon>Bacillati</taxon>
        <taxon>Bacillota</taxon>
        <taxon>Bacilli</taxon>
        <taxon>Bacillales</taxon>
        <taxon>Bacillaceae</taxon>
        <taxon>Bacillus</taxon>
    </lineage>
</organism>
<keyword evidence="1" id="KW-0472">Membrane</keyword>
<dbReference type="RefSeq" id="WP_336472384.1">
    <property type="nucleotide sequence ID" value="NZ_JBAWSX010000005.1"/>
</dbReference>
<accession>A0ABU8FGB5</accession>
<feature type="transmembrane region" description="Helical" evidence="1">
    <location>
        <begin position="7"/>
        <end position="29"/>
    </location>
</feature>
<reference evidence="2 3" key="1">
    <citation type="submission" date="2024-01" db="EMBL/GenBank/DDBJ databases">
        <title>Seven novel Bacillus-like species.</title>
        <authorList>
            <person name="Liu G."/>
        </authorList>
    </citation>
    <scope>NUCLEOTIDE SEQUENCE [LARGE SCALE GENOMIC DNA]</scope>
    <source>
        <strain evidence="2 3">FJAT-51639</strain>
    </source>
</reference>
<comment type="caution">
    <text evidence="2">The sequence shown here is derived from an EMBL/GenBank/DDBJ whole genome shotgun (WGS) entry which is preliminary data.</text>
</comment>
<name>A0ABU8FGB5_9BACI</name>
<dbReference type="EMBL" id="JBAWSX010000005">
    <property type="protein sequence ID" value="MEI4801730.1"/>
    <property type="molecule type" value="Genomic_DNA"/>
</dbReference>
<keyword evidence="3" id="KW-1185">Reference proteome</keyword>
<sequence>MMKKNKWFYTILAILSVSTIGILYIVFFYHGFDITITNKTDQDIKNLIIIDGRKTKQITIPTIDSNKQYKTKIDLKDVGENSLTLNYQDNNKKMQKVVIFGYFEGKGKGTIDIVIKSIHQDGALDIQVKQK</sequence>